<dbReference type="Gene3D" id="1.10.260.100">
    <property type="match status" value="1"/>
</dbReference>
<dbReference type="PANTHER" id="PTHR10677:SF3">
    <property type="entry name" value="FI07626P-RELATED"/>
    <property type="match status" value="1"/>
</dbReference>
<dbReference type="GO" id="GO:0005829">
    <property type="term" value="C:cytosol"/>
    <property type="evidence" value="ECO:0007669"/>
    <property type="project" value="TreeGrafter"/>
</dbReference>
<dbReference type="SUPFAM" id="SSF54236">
    <property type="entry name" value="Ubiquitin-like"/>
    <property type="match status" value="1"/>
</dbReference>
<dbReference type="PROSITE" id="PS50030">
    <property type="entry name" value="UBA"/>
    <property type="match status" value="1"/>
</dbReference>
<dbReference type="SMART" id="SM00213">
    <property type="entry name" value="UBQ"/>
    <property type="match status" value="1"/>
</dbReference>
<feature type="compositionally biased region" description="Low complexity" evidence="1">
    <location>
        <begin position="284"/>
        <end position="310"/>
    </location>
</feature>
<dbReference type="InterPro" id="IPR006636">
    <property type="entry name" value="STI1_HS-bd"/>
</dbReference>
<dbReference type="SMART" id="SM00727">
    <property type="entry name" value="STI1"/>
    <property type="match status" value="4"/>
</dbReference>
<dbReference type="PROSITE" id="PS50053">
    <property type="entry name" value="UBIQUITIN_2"/>
    <property type="match status" value="1"/>
</dbReference>
<name>A0A7S0BDZ8_9RHOD</name>
<dbReference type="FunFam" id="1.10.260.100:FF:000001">
    <property type="entry name" value="Ubiquilin 1"/>
    <property type="match status" value="1"/>
</dbReference>
<feature type="domain" description="Ubiquitin-like" evidence="3">
    <location>
        <begin position="1"/>
        <end position="75"/>
    </location>
</feature>
<dbReference type="GO" id="GO:0006511">
    <property type="term" value="P:ubiquitin-dependent protein catabolic process"/>
    <property type="evidence" value="ECO:0007669"/>
    <property type="project" value="TreeGrafter"/>
</dbReference>
<dbReference type="EMBL" id="HBEK01002202">
    <property type="protein sequence ID" value="CAD8391264.1"/>
    <property type="molecule type" value="Transcribed_RNA"/>
</dbReference>
<evidence type="ECO:0000313" key="4">
    <source>
        <dbReference type="EMBL" id="CAD8391264.1"/>
    </source>
</evidence>
<reference evidence="4" key="1">
    <citation type="submission" date="2021-01" db="EMBL/GenBank/DDBJ databases">
        <authorList>
            <person name="Corre E."/>
            <person name="Pelletier E."/>
            <person name="Niang G."/>
            <person name="Scheremetjew M."/>
            <person name="Finn R."/>
            <person name="Kale V."/>
            <person name="Holt S."/>
            <person name="Cochrane G."/>
            <person name="Meng A."/>
            <person name="Brown T."/>
            <person name="Cohen L."/>
        </authorList>
    </citation>
    <scope>NUCLEOTIDE SEQUENCE</scope>
    <source>
        <strain evidence="4">UTEX LB 2760</strain>
    </source>
</reference>
<dbReference type="Pfam" id="PF00627">
    <property type="entry name" value="UBA"/>
    <property type="match status" value="1"/>
</dbReference>
<dbReference type="SUPFAM" id="SSF46934">
    <property type="entry name" value="UBA-like"/>
    <property type="match status" value="1"/>
</dbReference>
<dbReference type="InterPro" id="IPR009060">
    <property type="entry name" value="UBA-like_sf"/>
</dbReference>
<feature type="compositionally biased region" description="Polar residues" evidence="1">
    <location>
        <begin position="259"/>
        <end position="275"/>
    </location>
</feature>
<dbReference type="InterPro" id="IPR015940">
    <property type="entry name" value="UBA"/>
</dbReference>
<evidence type="ECO:0000259" key="3">
    <source>
        <dbReference type="PROSITE" id="PS50053"/>
    </source>
</evidence>
<feature type="region of interest" description="Disordered" evidence="1">
    <location>
        <begin position="79"/>
        <end position="105"/>
    </location>
</feature>
<dbReference type="InterPro" id="IPR019954">
    <property type="entry name" value="Ubiquitin_CS"/>
</dbReference>
<dbReference type="PROSITE" id="PS00299">
    <property type="entry name" value="UBIQUITIN_1"/>
    <property type="match status" value="1"/>
</dbReference>
<organism evidence="4">
    <name type="scientific">Rhodosorus marinus</name>
    <dbReference type="NCBI Taxonomy" id="101924"/>
    <lineage>
        <taxon>Eukaryota</taxon>
        <taxon>Rhodophyta</taxon>
        <taxon>Stylonematophyceae</taxon>
        <taxon>Stylonematales</taxon>
        <taxon>Stylonemataceae</taxon>
        <taxon>Rhodosorus</taxon>
    </lineage>
</organism>
<feature type="compositionally biased region" description="Low complexity" evidence="1">
    <location>
        <begin position="80"/>
        <end position="105"/>
    </location>
</feature>
<feature type="region of interest" description="Disordered" evidence="1">
    <location>
        <begin position="241"/>
        <end position="336"/>
    </location>
</feature>
<dbReference type="InterPro" id="IPR000626">
    <property type="entry name" value="Ubiquitin-like_dom"/>
</dbReference>
<dbReference type="GO" id="GO:0031593">
    <property type="term" value="F:polyubiquitin modification-dependent protein binding"/>
    <property type="evidence" value="ECO:0007669"/>
    <property type="project" value="TreeGrafter"/>
</dbReference>
<evidence type="ECO:0008006" key="5">
    <source>
        <dbReference type="Google" id="ProtNLM"/>
    </source>
</evidence>
<feature type="domain" description="UBA" evidence="2">
    <location>
        <begin position="463"/>
        <end position="507"/>
    </location>
</feature>
<dbReference type="Gene3D" id="1.10.8.10">
    <property type="entry name" value="DNA helicase RuvA subunit, C-terminal domain"/>
    <property type="match status" value="1"/>
</dbReference>
<dbReference type="CDD" id="cd14399">
    <property type="entry name" value="UBA_PLICs"/>
    <property type="match status" value="1"/>
</dbReference>
<dbReference type="Pfam" id="PF00240">
    <property type="entry name" value="ubiquitin"/>
    <property type="match status" value="1"/>
</dbReference>
<dbReference type="Gene3D" id="3.10.20.90">
    <property type="entry name" value="Phosphatidylinositol 3-kinase Catalytic Subunit, Chain A, domain 1"/>
    <property type="match status" value="1"/>
</dbReference>
<feature type="region of interest" description="Disordered" evidence="1">
    <location>
        <begin position="408"/>
        <end position="438"/>
    </location>
</feature>
<feature type="compositionally biased region" description="Low complexity" evidence="1">
    <location>
        <begin position="245"/>
        <end position="258"/>
    </location>
</feature>
<dbReference type="CDD" id="cd16106">
    <property type="entry name" value="Ubl_Dsk2p_like"/>
    <property type="match status" value="1"/>
</dbReference>
<protein>
    <recommendedName>
        <fullName evidence="5">Ubiquilin</fullName>
    </recommendedName>
</protein>
<dbReference type="PANTHER" id="PTHR10677">
    <property type="entry name" value="UBIQUILIN"/>
    <property type="match status" value="1"/>
</dbReference>
<evidence type="ECO:0000256" key="1">
    <source>
        <dbReference type="SAM" id="MobiDB-lite"/>
    </source>
</evidence>
<dbReference type="SMART" id="SM00165">
    <property type="entry name" value="UBA"/>
    <property type="match status" value="1"/>
</dbReference>
<evidence type="ECO:0000259" key="2">
    <source>
        <dbReference type="PROSITE" id="PS50030"/>
    </source>
</evidence>
<dbReference type="Pfam" id="PF23195">
    <property type="entry name" value="UBQLN1"/>
    <property type="match status" value="1"/>
</dbReference>
<gene>
    <name evidence="4" type="ORF">RMAR0315_LOCUS1239</name>
</gene>
<accession>A0A7S0BDZ8</accession>
<sequence>MKINIKSSTGDKFTIDVESKSETISEFKGRLAELSSIPKDAQRLIFRGHVLKDNQTIQELIDNHKMEDGHTMHLVRGTMPSGNAGSTGAAATTPGAPGTTPNQAGTAQPGMGGMPDFSNGGNMFSPENMMMPNGMTPESLGQLMDSPLMRTLTDNPELVRQMILSNPQLQQFREQNPEIAQLFNNPETFRQALETMRNPSMMSEVLRQTDRQMANIEMTPGGFDALRNLYQYVQTPLMDAVRNPESTNNSNATNTENAGQENPFSSLFNTPSAQPMPNPWDRSATANTTAPTGNTNTAGAGAGTTPGANPQANPFASMMSSMGGLGGLGTPGQMPSAEDLARIQSNPAFQETMQQMMSNPQMFEQITQVFQNAMRQNPQIAEMMRDPEFVRQMSDPNLMREVSNMMRTMQGGQNPTTGSTDAQPGTETTGSNPSGQPDMAAMARMLQGMQMNRPSQTQITPEQAEERFSSQLTQLQDMGFFDRQLCVQALIDTGGNVSAAVERLLNMLG</sequence>
<feature type="compositionally biased region" description="Polar residues" evidence="1">
    <location>
        <begin position="408"/>
        <end position="435"/>
    </location>
</feature>
<dbReference type="InterPro" id="IPR029071">
    <property type="entry name" value="Ubiquitin-like_domsf"/>
</dbReference>
<dbReference type="AlphaFoldDB" id="A0A7S0BDZ8"/>
<proteinExistence type="predicted"/>
<dbReference type="InterPro" id="IPR015496">
    <property type="entry name" value="Ubiquilin"/>
</dbReference>